<accession>A0A2W2D4T0</accession>
<reference evidence="1 2" key="1">
    <citation type="submission" date="2018-01" db="EMBL/GenBank/DDBJ databases">
        <title>Draft genome sequence of Jishengella endophytica.</title>
        <authorList>
            <person name="Sahin N."/>
            <person name="Ay H."/>
            <person name="Saygin H."/>
        </authorList>
    </citation>
    <scope>NUCLEOTIDE SEQUENCE [LARGE SCALE GENOMIC DNA]</scope>
    <source>
        <strain evidence="1 2">DSM 45430</strain>
    </source>
</reference>
<keyword evidence="2" id="KW-1185">Reference proteome</keyword>
<protein>
    <submittedName>
        <fullName evidence="1">Uncharacterized protein</fullName>
    </submittedName>
</protein>
<evidence type="ECO:0000313" key="1">
    <source>
        <dbReference type="EMBL" id="PZF98668.1"/>
    </source>
</evidence>
<dbReference type="RefSeq" id="WP_111242641.1">
    <property type="nucleotide sequence ID" value="NZ_AP023358.1"/>
</dbReference>
<sequence>MEIETADQPNELMPAGRGPWFPGHVIGGVALIVGPTLWALGLTLRWWARSAAEFSPALRKHFDEQPFAAPAELAAYASEPALVTAGYALFVAGGLVMWPAVATLAQIVAPRSPRLAQWGGVLLILGLFARLYHAGVDYTAFQLTEVQGLAAATDAVMTEYVDISYGPWNIPVIAAAGQYVGGLLLAIGAYRSGTFGLGRSLLLVYWATLWAGVLKSSDVFEGPSAATLCFACLPLGVQILRGQQPRDMREGNRPASMRGRYLRWLSW</sequence>
<dbReference type="Proteomes" id="UP000248627">
    <property type="component" value="Unassembled WGS sequence"/>
</dbReference>
<evidence type="ECO:0000313" key="2">
    <source>
        <dbReference type="Proteomes" id="UP000248627"/>
    </source>
</evidence>
<dbReference type="OrthoDB" id="3294110at2"/>
<organism evidence="1 2">
    <name type="scientific">Micromonospora endophytica</name>
    <dbReference type="NCBI Taxonomy" id="515350"/>
    <lineage>
        <taxon>Bacteria</taxon>
        <taxon>Bacillati</taxon>
        <taxon>Actinomycetota</taxon>
        <taxon>Actinomycetes</taxon>
        <taxon>Micromonosporales</taxon>
        <taxon>Micromonosporaceae</taxon>
        <taxon>Micromonospora</taxon>
    </lineage>
</organism>
<gene>
    <name evidence="1" type="ORF">C1I93_08290</name>
</gene>
<dbReference type="AlphaFoldDB" id="A0A2W2D4T0"/>
<dbReference type="EMBL" id="POTX01000036">
    <property type="protein sequence ID" value="PZF98668.1"/>
    <property type="molecule type" value="Genomic_DNA"/>
</dbReference>
<comment type="caution">
    <text evidence="1">The sequence shown here is derived from an EMBL/GenBank/DDBJ whole genome shotgun (WGS) entry which is preliminary data.</text>
</comment>
<proteinExistence type="predicted"/>
<name>A0A2W2D4T0_9ACTN</name>